<evidence type="ECO:0000256" key="3">
    <source>
        <dbReference type="ARBA" id="ARBA00022605"/>
    </source>
</evidence>
<evidence type="ECO:0000313" key="9">
    <source>
        <dbReference type="Proteomes" id="UP000031121"/>
    </source>
</evidence>
<evidence type="ECO:0000256" key="6">
    <source>
        <dbReference type="HAMAP-Rule" id="MF_00076"/>
    </source>
</evidence>
<dbReference type="Pfam" id="PF00475">
    <property type="entry name" value="IGPD"/>
    <property type="match status" value="1"/>
</dbReference>
<dbReference type="EMBL" id="CP009302">
    <property type="protein sequence ID" value="AJC11572.1"/>
    <property type="molecule type" value="Genomic_DNA"/>
</dbReference>
<evidence type="ECO:0000313" key="8">
    <source>
        <dbReference type="EMBL" id="AJC11572.1"/>
    </source>
</evidence>
<protein>
    <recommendedName>
        <fullName evidence="2 6">Imidazoleglycerol-phosphate dehydratase</fullName>
        <shortName evidence="6">IGPD</shortName>
        <ecNumber evidence="6 7">4.2.1.19</ecNumber>
    </recommendedName>
</protein>
<dbReference type="PROSITE" id="PS00955">
    <property type="entry name" value="IGP_DEHYDRATASE_2"/>
    <property type="match status" value="1"/>
</dbReference>
<keyword evidence="6" id="KW-0963">Cytoplasm</keyword>
<dbReference type="HOGENOM" id="CLU_044308_3_0_11"/>
<dbReference type="FunFam" id="3.30.230.40:FF:000001">
    <property type="entry name" value="Imidazoleglycerol-phosphate dehydratase HisB"/>
    <property type="match status" value="1"/>
</dbReference>
<dbReference type="KEGG" id="cbac:JI75_01590"/>
<gene>
    <name evidence="6" type="primary">hisB</name>
    <name evidence="8" type="ORF">JI75_01590</name>
</gene>
<comment type="subcellular location">
    <subcellularLocation>
        <location evidence="6 7">Cytoplasm</location>
    </subcellularLocation>
</comment>
<comment type="similarity">
    <text evidence="6 7">Belongs to the imidazoleglycerol-phosphate dehydratase family.</text>
</comment>
<evidence type="ECO:0000256" key="7">
    <source>
        <dbReference type="RuleBase" id="RU000599"/>
    </source>
</evidence>
<proteinExistence type="inferred from homology"/>
<dbReference type="PANTHER" id="PTHR23133">
    <property type="entry name" value="IMIDAZOLEGLYCEROL-PHOSPHATE DEHYDRATASE HIS7"/>
    <property type="match status" value="1"/>
</dbReference>
<dbReference type="FunFam" id="3.30.230.40:FF:000003">
    <property type="entry name" value="Imidazoleglycerol-phosphate dehydratase HisB"/>
    <property type="match status" value="1"/>
</dbReference>
<dbReference type="OrthoDB" id="9790411at2"/>
<dbReference type="EC" id="4.2.1.19" evidence="6 7"/>
<dbReference type="STRING" id="1531429.JI75_01590"/>
<evidence type="ECO:0000256" key="5">
    <source>
        <dbReference type="ARBA" id="ARBA00023239"/>
    </source>
</evidence>
<comment type="pathway">
    <text evidence="1 6 7">Amino-acid biosynthesis; L-histidine biosynthesis; L-histidine from 5-phospho-alpha-D-ribose 1-diphosphate: step 6/9.</text>
</comment>
<dbReference type="InterPro" id="IPR020565">
    <property type="entry name" value="ImidazoleglycerP_deHydtase_CS"/>
</dbReference>
<comment type="catalytic activity">
    <reaction evidence="6 7">
        <text>D-erythro-1-(imidazol-4-yl)glycerol 3-phosphate = 3-(imidazol-4-yl)-2-oxopropyl phosphate + H2O</text>
        <dbReference type="Rhea" id="RHEA:11040"/>
        <dbReference type="ChEBI" id="CHEBI:15377"/>
        <dbReference type="ChEBI" id="CHEBI:57766"/>
        <dbReference type="ChEBI" id="CHEBI:58278"/>
        <dbReference type="EC" id="4.2.1.19"/>
    </reaction>
</comment>
<dbReference type="NCBIfam" id="NF002114">
    <property type="entry name" value="PRK00951.2-4"/>
    <property type="match status" value="1"/>
</dbReference>
<dbReference type="CDD" id="cd07914">
    <property type="entry name" value="IGPD"/>
    <property type="match status" value="1"/>
</dbReference>
<dbReference type="GO" id="GO:0000105">
    <property type="term" value="P:L-histidine biosynthetic process"/>
    <property type="evidence" value="ECO:0007669"/>
    <property type="project" value="UniProtKB-UniRule"/>
</dbReference>
<reference evidence="8 9" key="2">
    <citation type="journal article" date="2015" name="Genome Announc.">
        <title>Complete Genome Sequence of Coriobacteriaceae Strain 68-1-3, a Novel Mucus-Degrading Isolate from the Swine Intestinal Tract.</title>
        <authorList>
            <person name="Looft T."/>
            <person name="Bayles D.O."/>
            <person name="Alt D.P."/>
            <person name="Stanton T.B."/>
        </authorList>
    </citation>
    <scope>NUCLEOTIDE SEQUENCE [LARGE SCALE GENOMIC DNA]</scope>
    <source>
        <strain evidence="8 9">68-1-3</strain>
    </source>
</reference>
<dbReference type="SUPFAM" id="SSF54211">
    <property type="entry name" value="Ribosomal protein S5 domain 2-like"/>
    <property type="match status" value="2"/>
</dbReference>
<reference evidence="9" key="1">
    <citation type="submission" date="2014-08" db="EMBL/GenBank/DDBJ databases">
        <title>Coriobacteriaceae sp. complete genome.</title>
        <authorList>
            <person name="Looft T."/>
            <person name="Bayles D.O."/>
            <person name="Stanton T.B."/>
        </authorList>
    </citation>
    <scope>NUCLEOTIDE SEQUENCE [LARGE SCALE GENOMIC DNA]</scope>
    <source>
        <strain evidence="9">68-1-3</strain>
    </source>
</reference>
<name>A0A0A8B923_9ACTN</name>
<sequence length="202" mass="21369">MGENAGGIRTARIERSTNETAIAVELTLDGTGAVECATGIGFFDHMLTAFARHGLFDLRISAKGDLEVDGHHTVEDCGIVLGRAFAQAVGDKRGIARFGDKTIPMDEALIAATCDVSGRGALYWDVDMPLIMLGAFDSSLVKEFFTAFSANAGVTLHIRQIAGENAHHIAEAAFKAAARALREAVAIDPRERGALPSTKGTL</sequence>
<keyword evidence="9" id="KW-1185">Reference proteome</keyword>
<dbReference type="RefSeq" id="WP_039688208.1">
    <property type="nucleotide sequence ID" value="NZ_CP009302.1"/>
</dbReference>
<keyword evidence="4 6" id="KW-0368">Histidine biosynthesis</keyword>
<dbReference type="GO" id="GO:0004424">
    <property type="term" value="F:imidazoleglycerol-phosphate dehydratase activity"/>
    <property type="evidence" value="ECO:0007669"/>
    <property type="project" value="UniProtKB-UniRule"/>
</dbReference>
<dbReference type="InterPro" id="IPR000807">
    <property type="entry name" value="ImidazoleglycerolP_deHydtase"/>
</dbReference>
<dbReference type="AlphaFoldDB" id="A0A0A8B923"/>
<evidence type="ECO:0000256" key="4">
    <source>
        <dbReference type="ARBA" id="ARBA00023102"/>
    </source>
</evidence>
<dbReference type="HAMAP" id="MF_00076">
    <property type="entry name" value="HisB"/>
    <property type="match status" value="1"/>
</dbReference>
<dbReference type="InterPro" id="IPR038494">
    <property type="entry name" value="IGPD_sf"/>
</dbReference>
<accession>A0A0A8B923</accession>
<dbReference type="InterPro" id="IPR020568">
    <property type="entry name" value="Ribosomal_Su5_D2-typ_SF"/>
</dbReference>
<dbReference type="Gene3D" id="3.30.230.40">
    <property type="entry name" value="Imidazole glycerol phosphate dehydratase, domain 1"/>
    <property type="match status" value="2"/>
</dbReference>
<dbReference type="PROSITE" id="PS00954">
    <property type="entry name" value="IGP_DEHYDRATASE_1"/>
    <property type="match status" value="1"/>
</dbReference>
<keyword evidence="3 6" id="KW-0028">Amino-acid biosynthesis</keyword>
<dbReference type="NCBIfam" id="NF002111">
    <property type="entry name" value="PRK00951.2-1"/>
    <property type="match status" value="1"/>
</dbReference>
<evidence type="ECO:0000256" key="2">
    <source>
        <dbReference type="ARBA" id="ARBA00016664"/>
    </source>
</evidence>
<dbReference type="GO" id="GO:0005737">
    <property type="term" value="C:cytoplasm"/>
    <property type="evidence" value="ECO:0007669"/>
    <property type="project" value="UniProtKB-SubCell"/>
</dbReference>
<keyword evidence="5 6" id="KW-0456">Lyase</keyword>
<dbReference type="NCBIfam" id="NF002109">
    <property type="entry name" value="PRK00951.1-5"/>
    <property type="match status" value="1"/>
</dbReference>
<evidence type="ECO:0000256" key="1">
    <source>
        <dbReference type="ARBA" id="ARBA00005047"/>
    </source>
</evidence>
<dbReference type="Proteomes" id="UP000031121">
    <property type="component" value="Chromosome"/>
</dbReference>
<organism evidence="8 9">
    <name type="scientific">Berryella intestinalis</name>
    <dbReference type="NCBI Taxonomy" id="1531429"/>
    <lineage>
        <taxon>Bacteria</taxon>
        <taxon>Bacillati</taxon>
        <taxon>Actinomycetota</taxon>
        <taxon>Coriobacteriia</taxon>
        <taxon>Eggerthellales</taxon>
        <taxon>Eggerthellaceae</taxon>
        <taxon>Berryella</taxon>
    </lineage>
</organism>
<dbReference type="UniPathway" id="UPA00031">
    <property type="reaction ID" value="UER00011"/>
</dbReference>
<dbReference type="PANTHER" id="PTHR23133:SF2">
    <property type="entry name" value="IMIDAZOLEGLYCEROL-PHOSPHATE DEHYDRATASE"/>
    <property type="match status" value="1"/>
</dbReference>